<organism evidence="1 2">
    <name type="scientific">Grouper iridovirus</name>
    <dbReference type="NCBI Taxonomy" id="127569"/>
    <lineage>
        <taxon>Viruses</taxon>
        <taxon>Varidnaviria</taxon>
        <taxon>Bamfordvirae</taxon>
        <taxon>Nucleocytoviricota</taxon>
        <taxon>Megaviricetes</taxon>
        <taxon>Pimascovirales</taxon>
        <taxon>Pimascovirales incertae sedis</taxon>
        <taxon>Iridoviridae</taxon>
        <taxon>Alphairidovirinae</taxon>
        <taxon>Ranavirus</taxon>
        <taxon>Ranavirus epinephelus1</taxon>
        <taxon>Singapore grouper iridovirus</taxon>
    </lineage>
</organism>
<dbReference type="EMBL" id="AY666015">
    <property type="protein sequence ID" value="AAV91079.1"/>
    <property type="molecule type" value="Genomic_DNA"/>
</dbReference>
<dbReference type="Proteomes" id="UP000102282">
    <property type="component" value="Genome"/>
</dbReference>
<protein>
    <submittedName>
        <fullName evidence="1">Uncharacterized protein</fullName>
    </submittedName>
</protein>
<reference evidence="1 2" key="1">
    <citation type="journal article" date="2005" name="J. Virol.">
        <title>Complete genome sequence of the grouper iridovirus and comparison of genomic organization with those of other iridoviruses.</title>
        <authorList>
            <person name="Tsai C.T."/>
            <person name="Ting J.W."/>
            <person name="Wu M.H."/>
            <person name="Wu M.F."/>
            <person name="Guo I.C."/>
            <person name="Chang C.Y."/>
        </authorList>
    </citation>
    <scope>NUCLEOTIDE SEQUENCE [LARGE SCALE GENOMIC DNA]</scope>
</reference>
<proteinExistence type="predicted"/>
<accession>Q5GAG4</accession>
<gene>
    <name evidence="1" type="ORF">GIV52</name>
</gene>
<sequence length="377" mass="44411">MEPAAQEWVIDQMLKHATTGGVVRQLWQTDLIQSVIYSDIFPKSKAKTIIISRFYRRRFWTKRDFPYVFSKIIDVPIVLPEYEMVWIETFDYNVVEDSKLAKRLSRDGAVPVWFFVENMPGRERERFPVTLDTYTPFVEITDRAAEIVEFETEPHERHIYAVYSQLLNLQTHRPNERTLKAWAPREAFFWPEIAVAKTLMHGNEFIKNLMTGAETAEEEETEIQRLARAAVNEWCPNRGSATLDGLCFSRKRSSMLKKLDERLRNETEECLIIVQTTAQAKYLKEHLDRCANIKTYKQICYAESLPPVVFAPLRNFNDTTRCGIGAIKALFRRCCRLILFEPVDFEFTEMMENKVFIGNEQDRYRLWLEYRAKTKLV</sequence>
<name>Q5GAG4_9VIRU</name>
<evidence type="ECO:0000313" key="2">
    <source>
        <dbReference type="Proteomes" id="UP000102282"/>
    </source>
</evidence>
<evidence type="ECO:0000313" key="1">
    <source>
        <dbReference type="EMBL" id="AAV91079.1"/>
    </source>
</evidence>